<feature type="compositionally biased region" description="Basic and acidic residues" evidence="1">
    <location>
        <begin position="248"/>
        <end position="258"/>
    </location>
</feature>
<sequence length="268" mass="29444">MVIPRELNFNQITRRGEGQPTAKTWASGLVSLEQPIPEIGNTLIKPGLGLESLTSWASKLYEGEEEPQYQTRALGSLVWEVARQSNEGKENPLYPNKGKENPMQKPRDGKPTKTRVSDSLVWEVAKQPDEGKDTHSKSPAWQPNRRGKLRLKPVGCLDSLVPGRRLGLASPEATTPERQLREQTDRVLGLVRLVSQSTEEEGRTSKNKPGESASLVFNTLTRDRMALLGGMSREGMPPLAAQEVGLRDRWGPAVHRDGGPSGRLSGSG</sequence>
<evidence type="ECO:0000313" key="2">
    <source>
        <dbReference type="EMBL" id="EFN75968.1"/>
    </source>
</evidence>
<evidence type="ECO:0000256" key="1">
    <source>
        <dbReference type="SAM" id="MobiDB-lite"/>
    </source>
</evidence>
<keyword evidence="3" id="KW-1185">Reference proteome</keyword>
<protein>
    <submittedName>
        <fullName evidence="2">Uncharacterized protein</fullName>
    </submittedName>
</protein>
<reference evidence="2 3" key="1">
    <citation type="journal article" date="2010" name="Science">
        <title>Genomic comparison of the ants Camponotus floridanus and Harpegnathos saltator.</title>
        <authorList>
            <person name="Bonasio R."/>
            <person name="Zhang G."/>
            <person name="Ye C."/>
            <person name="Mutti N.S."/>
            <person name="Fang X."/>
            <person name="Qin N."/>
            <person name="Donahue G."/>
            <person name="Yang P."/>
            <person name="Li Q."/>
            <person name="Li C."/>
            <person name="Zhang P."/>
            <person name="Huang Z."/>
            <person name="Berger S.L."/>
            <person name="Reinberg D."/>
            <person name="Wang J."/>
            <person name="Liebig J."/>
        </authorList>
    </citation>
    <scope>NUCLEOTIDE SEQUENCE [LARGE SCALE GENOMIC DNA]</scope>
    <source>
        <strain evidence="2 3">R22 G/1</strain>
    </source>
</reference>
<dbReference type="AlphaFoldDB" id="E2C7W4"/>
<name>E2C7W4_HARSA</name>
<feature type="region of interest" description="Disordered" evidence="1">
    <location>
        <begin position="248"/>
        <end position="268"/>
    </location>
</feature>
<proteinExistence type="predicted"/>
<dbReference type="Proteomes" id="UP000008237">
    <property type="component" value="Unassembled WGS sequence"/>
</dbReference>
<dbReference type="EMBL" id="GL453492">
    <property type="protein sequence ID" value="EFN75968.1"/>
    <property type="molecule type" value="Genomic_DNA"/>
</dbReference>
<feature type="compositionally biased region" description="Gly residues" evidence="1">
    <location>
        <begin position="259"/>
        <end position="268"/>
    </location>
</feature>
<accession>E2C7W4</accession>
<feature type="compositionally biased region" description="Basic and acidic residues" evidence="1">
    <location>
        <begin position="97"/>
        <end position="111"/>
    </location>
</feature>
<feature type="region of interest" description="Disordered" evidence="1">
    <location>
        <begin position="86"/>
        <end position="117"/>
    </location>
</feature>
<evidence type="ECO:0000313" key="3">
    <source>
        <dbReference type="Proteomes" id="UP000008237"/>
    </source>
</evidence>
<gene>
    <name evidence="2" type="ORF">EAI_02258</name>
</gene>
<dbReference type="InParanoid" id="E2C7W4"/>
<feature type="compositionally biased region" description="Basic and acidic residues" evidence="1">
    <location>
        <begin position="126"/>
        <end position="136"/>
    </location>
</feature>
<organism evidence="3">
    <name type="scientific">Harpegnathos saltator</name>
    <name type="common">Jerdon's jumping ant</name>
    <dbReference type="NCBI Taxonomy" id="610380"/>
    <lineage>
        <taxon>Eukaryota</taxon>
        <taxon>Metazoa</taxon>
        <taxon>Ecdysozoa</taxon>
        <taxon>Arthropoda</taxon>
        <taxon>Hexapoda</taxon>
        <taxon>Insecta</taxon>
        <taxon>Pterygota</taxon>
        <taxon>Neoptera</taxon>
        <taxon>Endopterygota</taxon>
        <taxon>Hymenoptera</taxon>
        <taxon>Apocrita</taxon>
        <taxon>Aculeata</taxon>
        <taxon>Formicoidea</taxon>
        <taxon>Formicidae</taxon>
        <taxon>Ponerinae</taxon>
        <taxon>Ponerini</taxon>
        <taxon>Harpegnathos</taxon>
    </lineage>
</organism>
<feature type="region of interest" description="Disordered" evidence="1">
    <location>
        <begin position="126"/>
        <end position="145"/>
    </location>
</feature>